<dbReference type="Pfam" id="PF00069">
    <property type="entry name" value="Pkinase"/>
    <property type="match status" value="1"/>
</dbReference>
<feature type="compositionally biased region" description="Polar residues" evidence="1">
    <location>
        <begin position="88"/>
        <end position="109"/>
    </location>
</feature>
<dbReference type="SMART" id="SM00220">
    <property type="entry name" value="S_TKc"/>
    <property type="match status" value="1"/>
</dbReference>
<dbReference type="InterPro" id="IPR011009">
    <property type="entry name" value="Kinase-like_dom_sf"/>
</dbReference>
<reference evidence="4" key="1">
    <citation type="submission" date="2019-03" db="EMBL/GenBank/DDBJ databases">
        <title>Long read genome sequence of the mycoparasitic Pythium oligandrum ATCC 38472 isolated from sugarbeet rhizosphere.</title>
        <authorList>
            <person name="Gaulin E."/>
        </authorList>
    </citation>
    <scope>NUCLEOTIDE SEQUENCE</scope>
    <source>
        <strain evidence="4">ATCC 38472_TT</strain>
    </source>
</reference>
<accession>A0A8K1FQR2</accession>
<dbReference type="PANTHER" id="PTHR44329:SF214">
    <property type="entry name" value="PROTEIN KINASE DOMAIN-CONTAINING PROTEIN"/>
    <property type="match status" value="1"/>
</dbReference>
<dbReference type="Gene3D" id="1.10.510.10">
    <property type="entry name" value="Transferase(Phosphotransferase) domain 1"/>
    <property type="match status" value="1"/>
</dbReference>
<keyword evidence="2" id="KW-0812">Transmembrane</keyword>
<dbReference type="PROSITE" id="PS00108">
    <property type="entry name" value="PROTEIN_KINASE_ST"/>
    <property type="match status" value="1"/>
</dbReference>
<dbReference type="Gene3D" id="3.30.200.20">
    <property type="entry name" value="Phosphorylase Kinase, domain 1"/>
    <property type="match status" value="1"/>
</dbReference>
<evidence type="ECO:0000256" key="1">
    <source>
        <dbReference type="SAM" id="MobiDB-lite"/>
    </source>
</evidence>
<dbReference type="PROSITE" id="PS50011">
    <property type="entry name" value="PROTEIN_KINASE_DOM"/>
    <property type="match status" value="1"/>
</dbReference>
<dbReference type="AlphaFoldDB" id="A0A8K1FQR2"/>
<name>A0A8K1FQR2_PYTOL</name>
<dbReference type="SUPFAM" id="SSF56112">
    <property type="entry name" value="Protein kinase-like (PK-like)"/>
    <property type="match status" value="1"/>
</dbReference>
<keyword evidence="5" id="KW-1185">Reference proteome</keyword>
<feature type="region of interest" description="Disordered" evidence="1">
    <location>
        <begin position="40"/>
        <end position="109"/>
    </location>
</feature>
<dbReference type="EMBL" id="SPLM01000006">
    <property type="protein sequence ID" value="TMW66838.1"/>
    <property type="molecule type" value="Genomic_DNA"/>
</dbReference>
<dbReference type="Proteomes" id="UP000794436">
    <property type="component" value="Unassembled WGS sequence"/>
</dbReference>
<dbReference type="PANTHER" id="PTHR44329">
    <property type="entry name" value="SERINE/THREONINE-PROTEIN KINASE TNNI3K-RELATED"/>
    <property type="match status" value="1"/>
</dbReference>
<feature type="domain" description="Protein kinase" evidence="3">
    <location>
        <begin position="237"/>
        <end position="508"/>
    </location>
</feature>
<sequence length="515" mass="56159">MTSYTLDDLTNLNLKISNEDIDAFINSTANKIASGLKDANNAINGEETTTQPPTKKPKPTTAPPVRDEDELEDTPKPTSRPMTPGPGVTNSTTNSTAIARPSNTSVNASSGVNAKVNAADTEVNKSSPYVVPIAIAACVVAVAVIGFVVYKRRKTNASVAKTLSPRTGRTHSSNNGTIVDDSTSEYNNMADSSSLRVAAKLSDTASMRAAAPHAKPTASALIEDPEILAMRLPMEKIVLETRIARGAYGEVYRGMYKDEVVAIKRLLPERRKDMRQIDSFLGEAKLMATMEHEHIVRFVGVAWDSLAEACVVTEFMEGGDLRSMLTRFETTERRVQGFDHDKIKIAMHIAHALTYLHSLRPIVLHRDLKSKNILLNAEFDAKLTDFGVSREIADMTMTAGVGSSLWMAPEVMLSENYNEKADIFSFGVVLSELDTHRMPYSHAGERNGGNRRLPEPAILQMVSLGRLSVEFSPSADPEMVALGKACVSLEPSERPTAAEALHRIHQIWRNAGATL</sequence>
<proteinExistence type="predicted"/>
<comment type="caution">
    <text evidence="4">The sequence shown here is derived from an EMBL/GenBank/DDBJ whole genome shotgun (WGS) entry which is preliminary data.</text>
</comment>
<evidence type="ECO:0000313" key="5">
    <source>
        <dbReference type="Proteomes" id="UP000794436"/>
    </source>
</evidence>
<organism evidence="4 5">
    <name type="scientific">Pythium oligandrum</name>
    <name type="common">Mycoparasitic fungus</name>
    <dbReference type="NCBI Taxonomy" id="41045"/>
    <lineage>
        <taxon>Eukaryota</taxon>
        <taxon>Sar</taxon>
        <taxon>Stramenopiles</taxon>
        <taxon>Oomycota</taxon>
        <taxon>Peronosporomycetes</taxon>
        <taxon>Pythiales</taxon>
        <taxon>Pythiaceae</taxon>
        <taxon>Pythium</taxon>
    </lineage>
</organism>
<feature type="transmembrane region" description="Helical" evidence="2">
    <location>
        <begin position="129"/>
        <end position="150"/>
    </location>
</feature>
<evidence type="ECO:0000256" key="2">
    <source>
        <dbReference type="SAM" id="Phobius"/>
    </source>
</evidence>
<evidence type="ECO:0000313" key="4">
    <source>
        <dbReference type="EMBL" id="TMW66838.1"/>
    </source>
</evidence>
<dbReference type="InterPro" id="IPR008271">
    <property type="entry name" value="Ser/Thr_kinase_AS"/>
</dbReference>
<gene>
    <name evidence="4" type="ORF">Poli38472_011954</name>
</gene>
<protein>
    <recommendedName>
        <fullName evidence="3">Protein kinase domain-containing protein</fullName>
    </recommendedName>
</protein>
<dbReference type="InterPro" id="IPR051681">
    <property type="entry name" value="Ser/Thr_Kinases-Pseudokinases"/>
</dbReference>
<dbReference type="GO" id="GO:0004674">
    <property type="term" value="F:protein serine/threonine kinase activity"/>
    <property type="evidence" value="ECO:0007669"/>
    <property type="project" value="TreeGrafter"/>
</dbReference>
<dbReference type="GO" id="GO:0005524">
    <property type="term" value="F:ATP binding"/>
    <property type="evidence" value="ECO:0007669"/>
    <property type="project" value="InterPro"/>
</dbReference>
<keyword evidence="2" id="KW-0472">Membrane</keyword>
<feature type="region of interest" description="Disordered" evidence="1">
    <location>
        <begin position="163"/>
        <end position="185"/>
    </location>
</feature>
<evidence type="ECO:0000259" key="3">
    <source>
        <dbReference type="PROSITE" id="PS50011"/>
    </source>
</evidence>
<dbReference type="InterPro" id="IPR000719">
    <property type="entry name" value="Prot_kinase_dom"/>
</dbReference>
<keyword evidence="2" id="KW-1133">Transmembrane helix</keyword>
<dbReference type="OrthoDB" id="4062651at2759"/>